<protein>
    <recommendedName>
        <fullName evidence="1">N-acetyltransferase domain-containing protein</fullName>
    </recommendedName>
</protein>
<evidence type="ECO:0000313" key="2">
    <source>
        <dbReference type="EMBL" id="OKL44599.1"/>
    </source>
</evidence>
<name>A0A1U7JIP7_9HYPH</name>
<dbReference type="EMBL" id="LVVZ01000014">
    <property type="protein sequence ID" value="OKL44599.1"/>
    <property type="molecule type" value="Genomic_DNA"/>
</dbReference>
<dbReference type="PANTHER" id="PTHR43792">
    <property type="entry name" value="GNAT FAMILY, PUTATIVE (AFU_ORTHOLOGUE AFUA_3G00765)-RELATED-RELATED"/>
    <property type="match status" value="1"/>
</dbReference>
<dbReference type="AlphaFoldDB" id="A0A1U7JIP7"/>
<gene>
    <name evidence="2" type="ORF">A3843_09485</name>
</gene>
<dbReference type="SUPFAM" id="SSF55729">
    <property type="entry name" value="Acyl-CoA N-acyltransferases (Nat)"/>
    <property type="match status" value="1"/>
</dbReference>
<dbReference type="PROSITE" id="PS51186">
    <property type="entry name" value="GNAT"/>
    <property type="match status" value="1"/>
</dbReference>
<dbReference type="RefSeq" id="WP_028480394.1">
    <property type="nucleotide sequence ID" value="NZ_LVVZ01000014.1"/>
</dbReference>
<accession>A0A1U7JIP7</accession>
<dbReference type="STRING" id="197461.A3843_09485"/>
<sequence length="191" mass="22197">MPIQLKSPVIETERLILRPWKQEDREHYFTLSSDEDVMAYFPNAQMQEEADSVFARIFARQEEVGQCFPVIEEKNTGAFLGFCGLSVPRGDLGLPVWPTVEIGWRLHKAHWGKGITLEAAKAWLEFAFHELKLEEVIAYTAHNNMKSRRVMEKLGMSRNPSDDFLITSLDRDHRLNPHVLYRLAAEVWRED</sequence>
<evidence type="ECO:0000313" key="3">
    <source>
        <dbReference type="Proteomes" id="UP000185783"/>
    </source>
</evidence>
<dbReference type="Gene3D" id="3.40.630.30">
    <property type="match status" value="1"/>
</dbReference>
<proteinExistence type="predicted"/>
<dbReference type="InterPro" id="IPR051531">
    <property type="entry name" value="N-acetyltransferase"/>
</dbReference>
<dbReference type="InterPro" id="IPR000182">
    <property type="entry name" value="GNAT_dom"/>
</dbReference>
<dbReference type="GO" id="GO:0016747">
    <property type="term" value="F:acyltransferase activity, transferring groups other than amino-acyl groups"/>
    <property type="evidence" value="ECO:0007669"/>
    <property type="project" value="InterPro"/>
</dbReference>
<keyword evidence="3" id="KW-1185">Reference proteome</keyword>
<comment type="caution">
    <text evidence="2">The sequence shown here is derived from an EMBL/GenBank/DDBJ whole genome shotgun (WGS) entry which is preliminary data.</text>
</comment>
<dbReference type="Pfam" id="PF13302">
    <property type="entry name" value="Acetyltransf_3"/>
    <property type="match status" value="1"/>
</dbReference>
<evidence type="ECO:0000259" key="1">
    <source>
        <dbReference type="PROSITE" id="PS51186"/>
    </source>
</evidence>
<organism evidence="2 3">
    <name type="scientific">Pseudovibrio exalbescens</name>
    <dbReference type="NCBI Taxonomy" id="197461"/>
    <lineage>
        <taxon>Bacteria</taxon>
        <taxon>Pseudomonadati</taxon>
        <taxon>Pseudomonadota</taxon>
        <taxon>Alphaproteobacteria</taxon>
        <taxon>Hyphomicrobiales</taxon>
        <taxon>Stappiaceae</taxon>
        <taxon>Pseudovibrio</taxon>
    </lineage>
</organism>
<dbReference type="InterPro" id="IPR016181">
    <property type="entry name" value="Acyl_CoA_acyltransferase"/>
</dbReference>
<dbReference type="PANTHER" id="PTHR43792:SF1">
    <property type="entry name" value="N-ACETYLTRANSFERASE DOMAIN-CONTAINING PROTEIN"/>
    <property type="match status" value="1"/>
</dbReference>
<reference evidence="2 3" key="1">
    <citation type="submission" date="2016-03" db="EMBL/GenBank/DDBJ databases">
        <title>Genome sequence of Nesiotobacter sp. nov., a moderately halophilic alphaproteobacterium isolated from the Yellow Sea, China.</title>
        <authorList>
            <person name="Zhang G."/>
            <person name="Zhang R."/>
        </authorList>
    </citation>
    <scope>NUCLEOTIDE SEQUENCE [LARGE SCALE GENOMIC DNA]</scope>
    <source>
        <strain evidence="2 3">WB1-6</strain>
    </source>
</reference>
<dbReference type="Proteomes" id="UP000185783">
    <property type="component" value="Unassembled WGS sequence"/>
</dbReference>
<feature type="domain" description="N-acetyltransferase" evidence="1">
    <location>
        <begin position="15"/>
        <end position="186"/>
    </location>
</feature>